<keyword evidence="5" id="KW-1185">Reference proteome</keyword>
<proteinExistence type="inferred from homology"/>
<dbReference type="EMBL" id="ML978121">
    <property type="protein sequence ID" value="KAF2103680.1"/>
    <property type="molecule type" value="Genomic_DNA"/>
</dbReference>
<evidence type="ECO:0000256" key="3">
    <source>
        <dbReference type="SAM" id="Phobius"/>
    </source>
</evidence>
<dbReference type="Proteomes" id="UP000799772">
    <property type="component" value="Unassembled WGS sequence"/>
</dbReference>
<dbReference type="GO" id="GO:0043386">
    <property type="term" value="P:mycotoxin biosynthetic process"/>
    <property type="evidence" value="ECO:0007669"/>
    <property type="project" value="InterPro"/>
</dbReference>
<sequence>MSTSTQPDFSPTITFTIALPSLLNIQTLTMNSSSDTARDDLEEVPENTGFLSGEISNATNSRWAYWPFWTSQSGLLSISLLLLLISFLHQPTDTQCARQLSPYYIAPIIDSGIIKYESAVISNPFPADSKWSGPPTPETEAAWKDIWDNPSIAIPRNKLDLLNKSREGDWREAPTESRPDSVAGLTEMFHQLHCLASFMSFLGPI</sequence>
<accession>A0A9P4IQU6</accession>
<dbReference type="PANTHER" id="PTHR33365:SF4">
    <property type="entry name" value="CYCLOCHLOROTINE BIOSYNTHESIS PROTEIN O"/>
    <property type="match status" value="1"/>
</dbReference>
<gene>
    <name evidence="4" type="ORF">NA57DRAFT_50552</name>
</gene>
<feature type="transmembrane region" description="Helical" evidence="3">
    <location>
        <begin position="66"/>
        <end position="88"/>
    </location>
</feature>
<dbReference type="PANTHER" id="PTHR33365">
    <property type="entry name" value="YALI0B05434P"/>
    <property type="match status" value="1"/>
</dbReference>
<comment type="caution">
    <text evidence="4">The sequence shown here is derived from an EMBL/GenBank/DDBJ whole genome shotgun (WGS) entry which is preliminary data.</text>
</comment>
<dbReference type="AlphaFoldDB" id="A0A9P4IQU6"/>
<keyword evidence="3" id="KW-1133">Transmembrane helix</keyword>
<keyword evidence="3" id="KW-0812">Transmembrane</keyword>
<reference evidence="4" key="1">
    <citation type="journal article" date="2020" name="Stud. Mycol.">
        <title>101 Dothideomycetes genomes: a test case for predicting lifestyles and emergence of pathogens.</title>
        <authorList>
            <person name="Haridas S."/>
            <person name="Albert R."/>
            <person name="Binder M."/>
            <person name="Bloem J."/>
            <person name="Labutti K."/>
            <person name="Salamov A."/>
            <person name="Andreopoulos B."/>
            <person name="Baker S."/>
            <person name="Barry K."/>
            <person name="Bills G."/>
            <person name="Bluhm B."/>
            <person name="Cannon C."/>
            <person name="Castanera R."/>
            <person name="Culley D."/>
            <person name="Daum C."/>
            <person name="Ezra D."/>
            <person name="Gonzalez J."/>
            <person name="Henrissat B."/>
            <person name="Kuo A."/>
            <person name="Liang C."/>
            <person name="Lipzen A."/>
            <person name="Lutzoni F."/>
            <person name="Magnuson J."/>
            <person name="Mondo S."/>
            <person name="Nolan M."/>
            <person name="Ohm R."/>
            <person name="Pangilinan J."/>
            <person name="Park H.-J."/>
            <person name="Ramirez L."/>
            <person name="Alfaro M."/>
            <person name="Sun H."/>
            <person name="Tritt A."/>
            <person name="Yoshinaga Y."/>
            <person name="Zwiers L.-H."/>
            <person name="Turgeon B."/>
            <person name="Goodwin S."/>
            <person name="Spatafora J."/>
            <person name="Crous P."/>
            <person name="Grigoriev I."/>
        </authorList>
    </citation>
    <scope>NUCLEOTIDE SEQUENCE</scope>
    <source>
        <strain evidence="4">CBS 133067</strain>
    </source>
</reference>
<name>A0A9P4IQU6_9PEZI</name>
<evidence type="ECO:0000256" key="2">
    <source>
        <dbReference type="ARBA" id="ARBA00035112"/>
    </source>
</evidence>
<organism evidence="4 5">
    <name type="scientific">Rhizodiscina lignyota</name>
    <dbReference type="NCBI Taxonomy" id="1504668"/>
    <lineage>
        <taxon>Eukaryota</taxon>
        <taxon>Fungi</taxon>
        <taxon>Dikarya</taxon>
        <taxon>Ascomycota</taxon>
        <taxon>Pezizomycotina</taxon>
        <taxon>Dothideomycetes</taxon>
        <taxon>Pleosporomycetidae</taxon>
        <taxon>Aulographales</taxon>
        <taxon>Rhizodiscinaceae</taxon>
        <taxon>Rhizodiscina</taxon>
    </lineage>
</organism>
<protein>
    <submittedName>
        <fullName evidence="4">Uncharacterized protein</fullName>
    </submittedName>
</protein>
<comment type="pathway">
    <text evidence="1">Mycotoxin biosynthesis.</text>
</comment>
<keyword evidence="3" id="KW-0472">Membrane</keyword>
<dbReference type="Pfam" id="PF11807">
    <property type="entry name" value="UstYa"/>
    <property type="match status" value="1"/>
</dbReference>
<comment type="similarity">
    <text evidence="2">Belongs to the ustYa family.</text>
</comment>
<evidence type="ECO:0000313" key="5">
    <source>
        <dbReference type="Proteomes" id="UP000799772"/>
    </source>
</evidence>
<dbReference type="InterPro" id="IPR021765">
    <property type="entry name" value="UstYa-like"/>
</dbReference>
<dbReference type="OrthoDB" id="3687641at2759"/>
<evidence type="ECO:0000313" key="4">
    <source>
        <dbReference type="EMBL" id="KAF2103680.1"/>
    </source>
</evidence>
<evidence type="ECO:0000256" key="1">
    <source>
        <dbReference type="ARBA" id="ARBA00004685"/>
    </source>
</evidence>